<protein>
    <recommendedName>
        <fullName evidence="4">DUF3397 domain-containing protein</fullName>
    </recommendedName>
</protein>
<dbReference type="Proteomes" id="UP000051612">
    <property type="component" value="Unassembled WGS sequence"/>
</dbReference>
<feature type="transmembrane region" description="Helical" evidence="1">
    <location>
        <begin position="40"/>
        <end position="61"/>
    </location>
</feature>
<keyword evidence="1" id="KW-0812">Transmembrane</keyword>
<dbReference type="PATRIC" id="fig|1423772.3.peg.860"/>
<gene>
    <name evidence="2" type="ORF">FC48_GL000788</name>
</gene>
<dbReference type="InterPro" id="IPR024515">
    <property type="entry name" value="DUF3397"/>
</dbReference>
<accession>A0A0R2BCU3</accession>
<evidence type="ECO:0000256" key="1">
    <source>
        <dbReference type="SAM" id="Phobius"/>
    </source>
</evidence>
<dbReference type="AlphaFoldDB" id="A0A0R2BCU3"/>
<comment type="caution">
    <text evidence="2">The sequence shown here is derived from an EMBL/GenBank/DDBJ whole genome shotgun (WGS) entry which is preliminary data.</text>
</comment>
<keyword evidence="1" id="KW-1133">Transmembrane helix</keyword>
<feature type="transmembrane region" description="Helical" evidence="1">
    <location>
        <begin position="6"/>
        <end position="28"/>
    </location>
</feature>
<reference evidence="2 3" key="1">
    <citation type="journal article" date="2015" name="Genome Announc.">
        <title>Expanding the biotechnology potential of lactobacilli through comparative genomics of 213 strains and associated genera.</title>
        <authorList>
            <person name="Sun Z."/>
            <person name="Harris H.M."/>
            <person name="McCann A."/>
            <person name="Guo C."/>
            <person name="Argimon S."/>
            <person name="Zhang W."/>
            <person name="Yang X."/>
            <person name="Jeffery I.B."/>
            <person name="Cooney J.C."/>
            <person name="Kagawa T.F."/>
            <person name="Liu W."/>
            <person name="Song Y."/>
            <person name="Salvetti E."/>
            <person name="Wrobel A."/>
            <person name="Rasinkangas P."/>
            <person name="Parkhill J."/>
            <person name="Rea M.C."/>
            <person name="O'Sullivan O."/>
            <person name="Ritari J."/>
            <person name="Douillard F.P."/>
            <person name="Paul Ross R."/>
            <person name="Yang R."/>
            <person name="Briner A.E."/>
            <person name="Felis G.E."/>
            <person name="de Vos W.M."/>
            <person name="Barrangou R."/>
            <person name="Klaenhammer T.R."/>
            <person name="Caufield P.W."/>
            <person name="Cui Y."/>
            <person name="Zhang H."/>
            <person name="O'Toole P.W."/>
        </authorList>
    </citation>
    <scope>NUCLEOTIDE SEQUENCE [LARGE SCALE GENOMIC DNA]</scope>
    <source>
        <strain evidence="2 3">DSM 20452</strain>
    </source>
</reference>
<feature type="transmembrane region" description="Helical" evidence="1">
    <location>
        <begin position="67"/>
        <end position="87"/>
    </location>
</feature>
<organism evidence="2 3">
    <name type="scientific">Ligilactobacillus murinus DSM 20452 = NBRC 14221</name>
    <dbReference type="NCBI Taxonomy" id="1423772"/>
    <lineage>
        <taxon>Bacteria</taxon>
        <taxon>Bacillati</taxon>
        <taxon>Bacillota</taxon>
        <taxon>Bacilli</taxon>
        <taxon>Lactobacillales</taxon>
        <taxon>Lactobacillaceae</taxon>
        <taxon>Ligilactobacillus</taxon>
    </lineage>
</organism>
<dbReference type="Pfam" id="PF11877">
    <property type="entry name" value="DUF3397"/>
    <property type="match status" value="1"/>
</dbReference>
<evidence type="ECO:0000313" key="2">
    <source>
        <dbReference type="EMBL" id="KRM73523.1"/>
    </source>
</evidence>
<evidence type="ECO:0000313" key="3">
    <source>
        <dbReference type="Proteomes" id="UP000051612"/>
    </source>
</evidence>
<sequence length="128" mass="14877">MVVMFTAIATWYIMPIVILIIWMALTFLKKNFAKYWPKRLRIIDIMMLVLLLGIHGLSVTLTGLSLLPFLAFAASAFGLVLTVYLVYTEDDFRVRRFFVIYWRTLDIFIVGMYIILLLIEIASFLGIM</sequence>
<keyword evidence="1" id="KW-0472">Membrane</keyword>
<dbReference type="EMBL" id="AYYN01000140">
    <property type="protein sequence ID" value="KRM73523.1"/>
    <property type="molecule type" value="Genomic_DNA"/>
</dbReference>
<name>A0A0R2BCU3_9LACO</name>
<feature type="transmembrane region" description="Helical" evidence="1">
    <location>
        <begin position="107"/>
        <end position="127"/>
    </location>
</feature>
<evidence type="ECO:0008006" key="4">
    <source>
        <dbReference type="Google" id="ProtNLM"/>
    </source>
</evidence>
<proteinExistence type="predicted"/>